<accession>A0ABT2PXR4</accession>
<proteinExistence type="predicted"/>
<comment type="caution">
    <text evidence="1">The sequence shown here is derived from an EMBL/GenBank/DDBJ whole genome shotgun (WGS) entry which is preliminary data.</text>
</comment>
<dbReference type="RefSeq" id="WP_262097065.1">
    <property type="nucleotide sequence ID" value="NZ_JAOEGN010000029.1"/>
</dbReference>
<keyword evidence="2" id="KW-1185">Reference proteome</keyword>
<sequence length="80" mass="9334">RSLRMDTTYPSPLGSYLVFLTYTSRMKQILSIQTWILVWRNKNSKATSMILGCSSHSFKAANVNRLSWIYSLGFFQMFLE</sequence>
<gene>
    <name evidence="1" type="ORF">N7603_08815</name>
</gene>
<dbReference type="EMBL" id="JAOEGN010000029">
    <property type="protein sequence ID" value="MCU0105745.1"/>
    <property type="molecule type" value="Genomic_DNA"/>
</dbReference>
<evidence type="ECO:0000313" key="1">
    <source>
        <dbReference type="EMBL" id="MCU0105745.1"/>
    </source>
</evidence>
<evidence type="ECO:0000313" key="2">
    <source>
        <dbReference type="Proteomes" id="UP001209076"/>
    </source>
</evidence>
<dbReference type="Proteomes" id="UP001209076">
    <property type="component" value="Unassembled WGS sequence"/>
</dbReference>
<organism evidence="1 2">
    <name type="scientific">Paracholeplasma vituli</name>
    <dbReference type="NCBI Taxonomy" id="69473"/>
    <lineage>
        <taxon>Bacteria</taxon>
        <taxon>Bacillati</taxon>
        <taxon>Mycoplasmatota</taxon>
        <taxon>Mollicutes</taxon>
        <taxon>Acholeplasmatales</taxon>
        <taxon>Acholeplasmataceae</taxon>
        <taxon>Paracholeplasma</taxon>
    </lineage>
</organism>
<protein>
    <submittedName>
        <fullName evidence="1">Uncharacterized protein</fullName>
    </submittedName>
</protein>
<reference evidence="2" key="1">
    <citation type="submission" date="2023-07" db="EMBL/GenBank/DDBJ databases">
        <title>Novel Mycoplasma species identified in domestic and wild animals.</title>
        <authorList>
            <person name="Volokhov D.V."/>
            <person name="Furtak V.A."/>
            <person name="Zagorodnyaya T.A."/>
        </authorList>
    </citation>
    <scope>NUCLEOTIDE SEQUENCE [LARGE SCALE GENOMIC DNA]</scope>
    <source>
        <strain evidence="2">92-19</strain>
    </source>
</reference>
<feature type="non-terminal residue" evidence="1">
    <location>
        <position position="1"/>
    </location>
</feature>
<name>A0ABT2PXR4_9MOLU</name>